<keyword evidence="1" id="KW-0808">Transferase</keyword>
<dbReference type="Gene3D" id="3.90.550.10">
    <property type="entry name" value="Spore Coat Polysaccharide Biosynthesis Protein SpsA, Chain A"/>
    <property type="match status" value="1"/>
</dbReference>
<accession>A0A932HWI7</accession>
<name>A0A932HWI7_UNCTE</name>
<reference evidence="1" key="1">
    <citation type="submission" date="2020-07" db="EMBL/GenBank/DDBJ databases">
        <title>Huge and variable diversity of episymbiotic CPR bacteria and DPANN archaea in groundwater ecosystems.</title>
        <authorList>
            <person name="He C.Y."/>
            <person name="Keren R."/>
            <person name="Whittaker M."/>
            <person name="Farag I.F."/>
            <person name="Doudna J."/>
            <person name="Cate J.H.D."/>
            <person name="Banfield J.F."/>
        </authorList>
    </citation>
    <scope>NUCLEOTIDE SEQUENCE</scope>
    <source>
        <strain evidence="1">NC_groundwater_763_Ag_S-0.2um_68_21</strain>
    </source>
</reference>
<evidence type="ECO:0000313" key="2">
    <source>
        <dbReference type="Proteomes" id="UP000782312"/>
    </source>
</evidence>
<comment type="caution">
    <text evidence="1">The sequence shown here is derived from an EMBL/GenBank/DDBJ whole genome shotgun (WGS) entry which is preliminary data.</text>
</comment>
<dbReference type="GO" id="GO:0016740">
    <property type="term" value="F:transferase activity"/>
    <property type="evidence" value="ECO:0007669"/>
    <property type="project" value="UniProtKB-KW"/>
</dbReference>
<sequence length="419" mass="46925">MADFFQNGVITTLNKIRTDNVERLEAQLRRFNEVSPISLLLPCLYSELEGPALRNIVDVLSKVDYLDEIVVVLGRAHTSEFLHAIDFFSPLRNCTILWLDSPRMKAIFKLLDENEIQVNIPGKGQAVWIGIGYILGKRRADTIVLHDCDILTYDSGFIARLCYPIANPSFDYEFTKGFYARASNRLNGRASRLLVNPLSRALRHHAGQGGKHPFLDYLDSFRYALAGEMAIRRELARINRIPMDWGLEVGTLAEVFRNSSTKRVCQVEVCDVYDHKHQDLSADDPGGGLFRMSIDITRSILYTLASEGVSFSAGFIRSLTAAYLRNAQDAIVHYHAVASYNGFQFDRHAEETAIETFAEGIKIACEVFLQEPLESPQAPNWNRVAAAVPGLMGQLVQAVAEDNANPSVEILTGELKERV</sequence>
<gene>
    <name evidence="1" type="ORF">HYZ11_04560</name>
</gene>
<dbReference type="EMBL" id="JACPUR010000013">
    <property type="protein sequence ID" value="MBI3126856.1"/>
    <property type="molecule type" value="Genomic_DNA"/>
</dbReference>
<dbReference type="InterPro" id="IPR029044">
    <property type="entry name" value="Nucleotide-diphossugar_trans"/>
</dbReference>
<evidence type="ECO:0000313" key="1">
    <source>
        <dbReference type="EMBL" id="MBI3126856.1"/>
    </source>
</evidence>
<proteinExistence type="predicted"/>
<dbReference type="AlphaFoldDB" id="A0A932HWI7"/>
<dbReference type="Proteomes" id="UP000782312">
    <property type="component" value="Unassembled WGS sequence"/>
</dbReference>
<dbReference type="SUPFAM" id="SSF53448">
    <property type="entry name" value="Nucleotide-diphospho-sugar transferases"/>
    <property type="match status" value="1"/>
</dbReference>
<organism evidence="1 2">
    <name type="scientific">Tectimicrobiota bacterium</name>
    <dbReference type="NCBI Taxonomy" id="2528274"/>
    <lineage>
        <taxon>Bacteria</taxon>
        <taxon>Pseudomonadati</taxon>
        <taxon>Nitrospinota/Tectimicrobiota group</taxon>
        <taxon>Candidatus Tectimicrobiota</taxon>
    </lineage>
</organism>
<protein>
    <submittedName>
        <fullName evidence="1">Glycosyl transferase</fullName>
    </submittedName>
</protein>